<keyword evidence="4" id="KW-0934">Plastid</keyword>
<evidence type="ECO:0000256" key="5">
    <source>
        <dbReference type="SAM" id="MobiDB-lite"/>
    </source>
</evidence>
<reference evidence="6 7" key="1">
    <citation type="submission" date="2024-02" db="EMBL/GenBank/DDBJ databases">
        <authorList>
            <person name="Chen Y."/>
            <person name="Shah S."/>
            <person name="Dougan E. K."/>
            <person name="Thang M."/>
            <person name="Chan C."/>
        </authorList>
    </citation>
    <scope>NUCLEOTIDE SEQUENCE [LARGE SCALE GENOMIC DNA]</scope>
</reference>
<dbReference type="Proteomes" id="UP001642484">
    <property type="component" value="Unassembled WGS sequence"/>
</dbReference>
<dbReference type="Gene3D" id="1.10.3460.10">
    <property type="entry name" value="Chlorophyll a/b binding protein domain"/>
    <property type="match status" value="3"/>
</dbReference>
<name>A0ABP0KUU1_9DINO</name>
<dbReference type="Pfam" id="PF00504">
    <property type="entry name" value="Chloroa_b-bind"/>
    <property type="match status" value="3"/>
</dbReference>
<gene>
    <name evidence="6" type="ORF">CCMP2556_LOCUS17960</name>
</gene>
<dbReference type="PANTHER" id="PTHR21649">
    <property type="entry name" value="CHLOROPHYLL A/B BINDING PROTEIN"/>
    <property type="match status" value="1"/>
</dbReference>
<organism evidence="6 7">
    <name type="scientific">Durusdinium trenchii</name>
    <dbReference type="NCBI Taxonomy" id="1381693"/>
    <lineage>
        <taxon>Eukaryota</taxon>
        <taxon>Sar</taxon>
        <taxon>Alveolata</taxon>
        <taxon>Dinophyceae</taxon>
        <taxon>Suessiales</taxon>
        <taxon>Symbiodiniaceae</taxon>
        <taxon>Durusdinium</taxon>
    </lineage>
</organism>
<evidence type="ECO:0000256" key="4">
    <source>
        <dbReference type="ARBA" id="ARBA00022640"/>
    </source>
</evidence>
<feature type="region of interest" description="Disordered" evidence="5">
    <location>
        <begin position="520"/>
        <end position="585"/>
    </location>
</feature>
<evidence type="ECO:0000256" key="3">
    <source>
        <dbReference type="ARBA" id="ARBA00022531"/>
    </source>
</evidence>
<evidence type="ECO:0000256" key="1">
    <source>
        <dbReference type="ARBA" id="ARBA00004229"/>
    </source>
</evidence>
<accession>A0ABP0KUU1</accession>
<dbReference type="SUPFAM" id="SSF103511">
    <property type="entry name" value="Chlorophyll a-b binding protein"/>
    <property type="match status" value="3"/>
</dbReference>
<protein>
    <submittedName>
        <fullName evidence="6">Uncharacterized protein</fullName>
    </submittedName>
</protein>
<keyword evidence="7" id="KW-1185">Reference proteome</keyword>
<comment type="caution">
    <text evidence="6">The sequence shown here is derived from an EMBL/GenBank/DDBJ whole genome shotgun (WGS) entry which is preliminary data.</text>
</comment>
<proteinExistence type="predicted"/>
<sequence>MHSMHGNSVSNVDSPREVKALFEAFIPELSGAALYDVLRHELGLVVVRKLRDSLQLKHAALQKAKGSVPPTDTATASKSDVFVRATKEDAWQVVSHKKARKPFDEFVLRSREWNVPPVSATQLVSNSTGVALVDNTEAERKMAMVQSSQPLAMITEKPLEGASSTRCVKVSFTCQDGDKITPKSGFLYQLGSGDVTRVVDQHCAVLKQSVETTSLVCEIEAVEGPTLWKKLRAVLGKTEGDDSANKPAIKDVIRRLIADLGLQAPVDVWLRPTFVHESAGRKVLQAMVRIHTSELSKYLKMSGPSGVFFQEMRTRDSVTDHSVIWLPKGNGCKEALQQAAKLAPDTVFGLARTARSRGVRVLKSAEDATRKVLRPDHIADGLQVTGNWEVLNSPIGAISKEDVRLALSAKWKIRPLFSKVVNGTRTWTVAAEQDPPEPVTEILVDASGNTRMLEIRPKSRKAPASSRKDITQHSVVAPVVVPEVVVKTPEPAPDHNPAEVLSSMKSMMLQMQAMVASVENMVQKQSESREPANVPMSPPHSPKIVQPAASPDGAKSKSRTPRRTWQGTPHRSAVNGGPSRDDDRLINSWRPGLPLPPDPAAMLTDAAVAGSFEWRFAEVARLEELQSDMLACYRIRLSGCPTLEKRHLEIFNGDRKFWVLKDELLTLVLKDLEGMVLFHLPLLYRRLTGSFQSATADLDLEQQGSSRREEEEEEEEDKEDEEDEDDDDDDDDQQGCLHPCCRRLMLFDCPRLATTLQVSQDQSPGTPAAAGDFGFKVLTSSDPEEKTKKLSAELANGRLAMMAIIGMFFQDGLTGSAWGDWANYTASPLRAFENELGVQAPVGFFDPFGLTKDGDVEAFKRRRATELKNGRVAMLATMGYIVPEYFRFPGYCSPTEGVKFADVPNGLAALGKVPAAGWTQIFLVLGLVEKGIYTYDPTRSPGDFKSAGVLGAPNGSTMVPGEGRTRKLNSELANGRLAMMAIIGMFFQDGLTGSAWGDWAAYTDSPLRAFENELGVQAPVGYFDPMGLAKDGDVKTFRRRRESELKNGRVAMFATMGFILPEYFRFPGYLSPAKGLKFADVPNGLAALSKVGILGAV</sequence>
<keyword evidence="2" id="KW-0150">Chloroplast</keyword>
<dbReference type="InterPro" id="IPR001344">
    <property type="entry name" value="Chloro_AB-bd_pln"/>
</dbReference>
<feature type="region of interest" description="Disordered" evidence="5">
    <location>
        <begin position="698"/>
        <end position="733"/>
    </location>
</feature>
<evidence type="ECO:0000313" key="7">
    <source>
        <dbReference type="Proteomes" id="UP001642484"/>
    </source>
</evidence>
<evidence type="ECO:0000313" key="6">
    <source>
        <dbReference type="EMBL" id="CAK9030655.1"/>
    </source>
</evidence>
<feature type="compositionally biased region" description="Acidic residues" evidence="5">
    <location>
        <begin position="710"/>
        <end position="733"/>
    </location>
</feature>
<dbReference type="EMBL" id="CAXAMN010010047">
    <property type="protein sequence ID" value="CAK9030655.1"/>
    <property type="molecule type" value="Genomic_DNA"/>
</dbReference>
<keyword evidence="3" id="KW-0602">Photosynthesis</keyword>
<dbReference type="InterPro" id="IPR022796">
    <property type="entry name" value="Chloroa_b-bind"/>
</dbReference>
<evidence type="ECO:0000256" key="2">
    <source>
        <dbReference type="ARBA" id="ARBA00022528"/>
    </source>
</evidence>
<comment type="subcellular location">
    <subcellularLocation>
        <location evidence="1">Plastid</location>
        <location evidence="1">Chloroplast</location>
    </subcellularLocation>
</comment>